<gene>
    <name evidence="13" type="primary">atpF</name>
    <name evidence="15" type="ORF">QGN23_06395</name>
</gene>
<dbReference type="PANTHER" id="PTHR33445:SF2">
    <property type="entry name" value="ATP SYNTHASE SUBUNIT B', CHLOROPLASTIC"/>
    <property type="match status" value="1"/>
</dbReference>
<dbReference type="RefSeq" id="WP_282906164.1">
    <property type="nucleotide sequence ID" value="NZ_CP124855.1"/>
</dbReference>
<evidence type="ECO:0000256" key="3">
    <source>
        <dbReference type="ARBA" id="ARBA00022547"/>
    </source>
</evidence>
<evidence type="ECO:0000256" key="12">
    <source>
        <dbReference type="ARBA" id="ARBA00037847"/>
    </source>
</evidence>
<dbReference type="HAMAP" id="MF_01398">
    <property type="entry name" value="ATP_synth_b_bprime"/>
    <property type="match status" value="1"/>
</dbReference>
<evidence type="ECO:0000256" key="11">
    <source>
        <dbReference type="ARBA" id="ARBA00025614"/>
    </source>
</evidence>
<dbReference type="Proteomes" id="UP001241656">
    <property type="component" value="Chromosome"/>
</dbReference>
<keyword evidence="2 13" id="KW-0813">Transport</keyword>
<organism evidence="15 16">
    <name type="scientific">Chryseobacterium gotjawalense</name>
    <dbReference type="NCBI Taxonomy" id="3042315"/>
    <lineage>
        <taxon>Bacteria</taxon>
        <taxon>Pseudomonadati</taxon>
        <taxon>Bacteroidota</taxon>
        <taxon>Flavobacteriia</taxon>
        <taxon>Flavobacteriales</taxon>
        <taxon>Weeksellaceae</taxon>
        <taxon>Chryseobacterium group</taxon>
        <taxon>Chryseobacterium</taxon>
    </lineage>
</organism>
<dbReference type="PANTHER" id="PTHR33445">
    <property type="entry name" value="ATP SYNTHASE SUBUNIT B', CHLOROPLASTIC"/>
    <property type="match status" value="1"/>
</dbReference>
<keyword evidence="5 13" id="KW-0375">Hydrogen ion transport</keyword>
<keyword evidence="8 13" id="KW-0472">Membrane</keyword>
<keyword evidence="7 13" id="KW-0406">Ion transport</keyword>
<evidence type="ECO:0000313" key="16">
    <source>
        <dbReference type="Proteomes" id="UP001241656"/>
    </source>
</evidence>
<evidence type="ECO:0000256" key="5">
    <source>
        <dbReference type="ARBA" id="ARBA00022781"/>
    </source>
</evidence>
<evidence type="ECO:0000256" key="7">
    <source>
        <dbReference type="ARBA" id="ARBA00023065"/>
    </source>
</evidence>
<comment type="subcellular location">
    <subcellularLocation>
        <location evidence="13">Cell membrane</location>
        <topology evidence="13">Single-pass membrane protein</topology>
    </subcellularLocation>
    <subcellularLocation>
        <location evidence="12">Endomembrane system</location>
        <topology evidence="12">Single-pass membrane protein</topology>
    </subcellularLocation>
</comment>
<evidence type="ECO:0000256" key="2">
    <source>
        <dbReference type="ARBA" id="ARBA00022448"/>
    </source>
</evidence>
<keyword evidence="4 13" id="KW-0812">Transmembrane</keyword>
<evidence type="ECO:0000256" key="8">
    <source>
        <dbReference type="ARBA" id="ARBA00023136"/>
    </source>
</evidence>
<keyword evidence="13" id="KW-1003">Cell membrane</keyword>
<evidence type="ECO:0000256" key="10">
    <source>
        <dbReference type="ARBA" id="ARBA00025198"/>
    </source>
</evidence>
<evidence type="ECO:0000256" key="14">
    <source>
        <dbReference type="SAM" id="MobiDB-lite"/>
    </source>
</evidence>
<comment type="subunit">
    <text evidence="13">F-type ATPases have 2 components, F(1) - the catalytic core - and F(0) - the membrane proton channel. F(1) has five subunits: alpha(3), beta(3), gamma(1), delta(1), epsilon(1). F(0) has three main subunits: a(1), b(2) and c(10-14). The alpha and beta chains form an alternating ring which encloses part of the gamma chain. F(1) is attached to F(0) by a central stalk formed by the gamma and epsilon chains, while a peripheral stalk is formed by the delta and b chains.</text>
</comment>
<evidence type="ECO:0000256" key="13">
    <source>
        <dbReference type="HAMAP-Rule" id="MF_01398"/>
    </source>
</evidence>
<evidence type="ECO:0000256" key="6">
    <source>
        <dbReference type="ARBA" id="ARBA00022989"/>
    </source>
</evidence>
<feature type="region of interest" description="Disordered" evidence="14">
    <location>
        <begin position="45"/>
        <end position="68"/>
    </location>
</feature>
<dbReference type="InterPro" id="IPR050059">
    <property type="entry name" value="ATP_synthase_B_chain"/>
</dbReference>
<dbReference type="InterPro" id="IPR002146">
    <property type="entry name" value="ATP_synth_b/b'su_bac/chlpt"/>
</dbReference>
<protein>
    <recommendedName>
        <fullName evidence="13">ATP synthase subunit b</fullName>
    </recommendedName>
    <alternativeName>
        <fullName evidence="13">ATP synthase F(0) sector subunit b</fullName>
    </alternativeName>
    <alternativeName>
        <fullName evidence="13">ATPase subunit I</fullName>
    </alternativeName>
    <alternativeName>
        <fullName evidence="13">F-type ATPase subunit b</fullName>
        <shortName evidence="13">F-ATPase subunit b</shortName>
    </alternativeName>
</protein>
<evidence type="ECO:0000256" key="9">
    <source>
        <dbReference type="ARBA" id="ARBA00023310"/>
    </source>
</evidence>
<dbReference type="NCBIfam" id="TIGR03321">
    <property type="entry name" value="alt_F1F0_F0_B"/>
    <property type="match status" value="1"/>
</dbReference>
<comment type="function">
    <text evidence="11">Component of the F(0) channel, it forms part of the peripheral stalk, linking F(1) to F(0). The b'-subunit is a diverged and duplicated form of b found in plants and photosynthetic bacteria.</text>
</comment>
<name>A0ABY8RGB2_9FLAO</name>
<comment type="function">
    <text evidence="10 13">F(1)F(0) ATP synthase produces ATP from ADP in the presence of a proton or sodium gradient. F-type ATPases consist of two structural domains, F(1) containing the extramembraneous catalytic core and F(0) containing the membrane proton channel, linked together by a central stalk and a peripheral stalk. During catalysis, ATP synthesis in the catalytic domain of F(1) is coupled via a rotary mechanism of the central stalk subunits to proton translocation.</text>
</comment>
<feature type="transmembrane region" description="Helical" evidence="13">
    <location>
        <begin position="6"/>
        <end position="22"/>
    </location>
</feature>
<evidence type="ECO:0000313" key="15">
    <source>
        <dbReference type="EMBL" id="WHF52906.1"/>
    </source>
</evidence>
<evidence type="ECO:0000256" key="1">
    <source>
        <dbReference type="ARBA" id="ARBA00005513"/>
    </source>
</evidence>
<keyword evidence="9 13" id="KW-0066">ATP synthesis</keyword>
<keyword evidence="3 13" id="KW-0138">CF(0)</keyword>
<keyword evidence="6 13" id="KW-1133">Transmembrane helix</keyword>
<dbReference type="Pfam" id="PF00430">
    <property type="entry name" value="ATP-synt_B"/>
    <property type="match status" value="1"/>
</dbReference>
<keyword evidence="16" id="KW-1185">Reference proteome</keyword>
<comment type="similarity">
    <text evidence="1 13">Belongs to the ATPase B chain family.</text>
</comment>
<accession>A0ABY8RGB2</accession>
<sequence>MNINWFTVIAQVINFLVLVWLLKKFLYKPILNAVNEREKKISEELKDADAQKTEAQKEQDDFKKKNEDFENQKKDLLAKAVEDANAKKQQLIAAAKTEANDLSSSMEKVFKEQQHQNEKDLAQNTHEQVFAIVRKALTEIASVRLEVQSVDAFIKHLSMAKDEEKQHFREALKTDTKAILVKSAFDLPEKEKADIANAVNELLSIKTELQFKTAPELISGIELSANGYKMSWSLSEYLTELQKHISSEAKEKSTPPPEKK</sequence>
<reference evidence="15 16" key="1">
    <citation type="submission" date="2023-05" db="EMBL/GenBank/DDBJ databases">
        <title>Genomic insight into Chryseobacterium sp. wdc7 isolated forest soil (Gotjawal).</title>
        <authorList>
            <person name="Park S.-J."/>
        </authorList>
    </citation>
    <scope>NUCLEOTIDE SEQUENCE [LARGE SCALE GENOMIC DNA]</scope>
    <source>
        <strain evidence="16">wdc7</strain>
    </source>
</reference>
<dbReference type="CDD" id="cd06503">
    <property type="entry name" value="ATP-synt_Fo_b"/>
    <property type="match status" value="1"/>
</dbReference>
<evidence type="ECO:0000256" key="4">
    <source>
        <dbReference type="ARBA" id="ARBA00022692"/>
    </source>
</evidence>
<dbReference type="EMBL" id="CP124855">
    <property type="protein sequence ID" value="WHF52906.1"/>
    <property type="molecule type" value="Genomic_DNA"/>
</dbReference>
<proteinExistence type="inferred from homology"/>
<dbReference type="InterPro" id="IPR017707">
    <property type="entry name" value="Alt_ATP_synth_F0_bsu"/>
</dbReference>